<dbReference type="RefSeq" id="WP_201955953.1">
    <property type="nucleotide sequence ID" value="NZ_JAERRJ010000016.1"/>
</dbReference>
<protein>
    <recommendedName>
        <fullName evidence="3">DUF4351 domain-containing protein</fullName>
    </recommendedName>
</protein>
<comment type="caution">
    <text evidence="1">The sequence shown here is derived from an EMBL/GenBank/DDBJ whole genome shotgun (WGS) entry which is preliminary data.</text>
</comment>
<name>A0ABS1MHB5_9NOCA</name>
<dbReference type="EMBL" id="JAERRJ010000016">
    <property type="protein sequence ID" value="MBL1079450.1"/>
    <property type="molecule type" value="Genomic_DNA"/>
</dbReference>
<evidence type="ECO:0000313" key="1">
    <source>
        <dbReference type="EMBL" id="MBL1079450.1"/>
    </source>
</evidence>
<evidence type="ECO:0000313" key="2">
    <source>
        <dbReference type="Proteomes" id="UP000602198"/>
    </source>
</evidence>
<reference evidence="1 2" key="1">
    <citation type="submission" date="2021-01" db="EMBL/GenBank/DDBJ databases">
        <title>WGS of actinomycetes isolated from Thailand.</title>
        <authorList>
            <person name="Thawai C."/>
        </authorList>
    </citation>
    <scope>NUCLEOTIDE SEQUENCE [LARGE SCALE GENOMIC DNA]</scope>
    <source>
        <strain evidence="1 2">LPG 2</strain>
    </source>
</reference>
<keyword evidence="2" id="KW-1185">Reference proteome</keyword>
<evidence type="ECO:0008006" key="3">
    <source>
        <dbReference type="Google" id="ProtNLM"/>
    </source>
</evidence>
<dbReference type="Proteomes" id="UP000602198">
    <property type="component" value="Unassembled WGS sequence"/>
</dbReference>
<accession>A0ABS1MHB5</accession>
<proteinExistence type="predicted"/>
<organism evidence="1 2">
    <name type="scientific">Nocardia acididurans</name>
    <dbReference type="NCBI Taxonomy" id="2802282"/>
    <lineage>
        <taxon>Bacteria</taxon>
        <taxon>Bacillati</taxon>
        <taxon>Actinomycetota</taxon>
        <taxon>Actinomycetes</taxon>
        <taxon>Mycobacteriales</taxon>
        <taxon>Nocardiaceae</taxon>
        <taxon>Nocardia</taxon>
    </lineage>
</organism>
<sequence>MGDTDRTDLEPVVDQLGPEAKEALMTTAERLEAKGRAEGRTEGRAEALLELLALRFGPVPASTANRVHNASIDQLQQWTARVLTADTLAKVFE</sequence>
<gene>
    <name evidence="1" type="ORF">JK358_34095</name>
</gene>